<gene>
    <name evidence="1" type="primary">csoR_7</name>
    <name evidence="1" type="ORF">SDC9_24828</name>
</gene>
<accession>A0A644UJ09</accession>
<evidence type="ECO:0000313" key="1">
    <source>
        <dbReference type="EMBL" id="MPL78955.1"/>
    </source>
</evidence>
<sequence length="90" mass="10481">MEYGYKHSKNIVNRLARIEGHVRSVKEMVEEGRECSEILTQLAAVHQAIENTTKAFLKEHMEHCVNRAIKEGKQEEALKELQTAIDRFMR</sequence>
<proteinExistence type="predicted"/>
<dbReference type="GO" id="GO:0006355">
    <property type="term" value="P:regulation of DNA-templated transcription"/>
    <property type="evidence" value="ECO:0007669"/>
    <property type="project" value="InterPro"/>
</dbReference>
<dbReference type="InterPro" id="IPR003735">
    <property type="entry name" value="Metal_Tscrpt_repr"/>
</dbReference>
<name>A0A644UJ09_9ZZZZ</name>
<dbReference type="InterPro" id="IPR038390">
    <property type="entry name" value="Metal_Tscrpt_repr_sf"/>
</dbReference>
<comment type="caution">
    <text evidence="1">The sequence shown here is derived from an EMBL/GenBank/DDBJ whole genome shotgun (WGS) entry which is preliminary data.</text>
</comment>
<dbReference type="PANTHER" id="PTHR33677:SF3">
    <property type="entry name" value="COPPER-SENSING TRANSCRIPTIONAL REPRESSOR RICR"/>
    <property type="match status" value="1"/>
</dbReference>
<organism evidence="1">
    <name type="scientific">bioreactor metagenome</name>
    <dbReference type="NCBI Taxonomy" id="1076179"/>
    <lineage>
        <taxon>unclassified sequences</taxon>
        <taxon>metagenomes</taxon>
        <taxon>ecological metagenomes</taxon>
    </lineage>
</organism>
<dbReference type="GO" id="GO:0046872">
    <property type="term" value="F:metal ion binding"/>
    <property type="evidence" value="ECO:0007669"/>
    <property type="project" value="InterPro"/>
</dbReference>
<dbReference type="PANTHER" id="PTHR33677">
    <property type="entry name" value="TRANSCRIPTIONAL REPRESSOR FRMR-RELATED"/>
    <property type="match status" value="1"/>
</dbReference>
<dbReference type="Pfam" id="PF02583">
    <property type="entry name" value="Trns_repr_metal"/>
    <property type="match status" value="1"/>
</dbReference>
<dbReference type="GO" id="GO:0003677">
    <property type="term" value="F:DNA binding"/>
    <property type="evidence" value="ECO:0007669"/>
    <property type="project" value="InterPro"/>
</dbReference>
<dbReference type="Gene3D" id="1.20.58.1000">
    <property type="entry name" value="Metal-sensitive repressor, helix protomer"/>
    <property type="match status" value="1"/>
</dbReference>
<dbReference type="AlphaFoldDB" id="A0A644UJ09"/>
<reference evidence="1" key="1">
    <citation type="submission" date="2019-08" db="EMBL/GenBank/DDBJ databases">
        <authorList>
            <person name="Kucharzyk K."/>
            <person name="Murdoch R.W."/>
            <person name="Higgins S."/>
            <person name="Loffler F."/>
        </authorList>
    </citation>
    <scope>NUCLEOTIDE SEQUENCE</scope>
</reference>
<dbReference type="EMBL" id="VSSQ01000121">
    <property type="protein sequence ID" value="MPL78955.1"/>
    <property type="molecule type" value="Genomic_DNA"/>
</dbReference>
<protein>
    <submittedName>
        <fullName evidence="1">Copper-sensing transcriptional repressor CsoR</fullName>
    </submittedName>
</protein>